<feature type="transmembrane region" description="Helical" evidence="1">
    <location>
        <begin position="172"/>
        <end position="195"/>
    </location>
</feature>
<dbReference type="EMBL" id="BARW01006435">
    <property type="protein sequence ID" value="GAI75807.1"/>
    <property type="molecule type" value="Genomic_DNA"/>
</dbReference>
<protein>
    <submittedName>
        <fullName evidence="2">Uncharacterized protein</fullName>
    </submittedName>
</protein>
<evidence type="ECO:0000256" key="1">
    <source>
        <dbReference type="SAM" id="Phobius"/>
    </source>
</evidence>
<keyword evidence="1" id="KW-1133">Transmembrane helix</keyword>
<gene>
    <name evidence="2" type="ORF">S12H4_13514</name>
</gene>
<keyword evidence="1" id="KW-0472">Membrane</keyword>
<feature type="transmembrane region" description="Helical" evidence="1">
    <location>
        <begin position="128"/>
        <end position="152"/>
    </location>
</feature>
<sequence>MVNREIMSEDFVRCPNCGNLNIIGTTQCVFCDTELPDTGDAEKREIETFPCPGCKSELPTTVASCPICGWVNEAVKDAVEEPSITSDIPEVGSMPELPVIPVEETLEKKEEAAIDEEKPSWTFGRITVLSLIIIGFSLAHYGLNILLSLVSIDVINNNVQLYPNISEPLSDYINFNPLSILLNIVLLILVGYFISKIARKYFESERSVIYFIVVIIFVDILINCGASALLIYVLHVTDSLGDLLLIYLVGALFIFLVFCVMTLFVPLIAGAFRFFKGIDRIFYPRKYKIS</sequence>
<feature type="transmembrane region" description="Helical" evidence="1">
    <location>
        <begin position="207"/>
        <end position="233"/>
    </location>
</feature>
<proteinExistence type="predicted"/>
<keyword evidence="1" id="KW-0812">Transmembrane</keyword>
<comment type="caution">
    <text evidence="2">The sequence shown here is derived from an EMBL/GenBank/DDBJ whole genome shotgun (WGS) entry which is preliminary data.</text>
</comment>
<accession>X1R4Y2</accession>
<organism evidence="2">
    <name type="scientific">marine sediment metagenome</name>
    <dbReference type="NCBI Taxonomy" id="412755"/>
    <lineage>
        <taxon>unclassified sequences</taxon>
        <taxon>metagenomes</taxon>
        <taxon>ecological metagenomes</taxon>
    </lineage>
</organism>
<reference evidence="2" key="1">
    <citation type="journal article" date="2014" name="Front. Microbiol.">
        <title>High frequency of phylogenetically diverse reductive dehalogenase-homologous genes in deep subseafloor sedimentary metagenomes.</title>
        <authorList>
            <person name="Kawai M."/>
            <person name="Futagami T."/>
            <person name="Toyoda A."/>
            <person name="Takaki Y."/>
            <person name="Nishi S."/>
            <person name="Hori S."/>
            <person name="Arai W."/>
            <person name="Tsubouchi T."/>
            <person name="Morono Y."/>
            <person name="Uchiyama I."/>
            <person name="Ito T."/>
            <person name="Fujiyama A."/>
            <person name="Inagaki F."/>
            <person name="Takami H."/>
        </authorList>
    </citation>
    <scope>NUCLEOTIDE SEQUENCE</scope>
    <source>
        <strain evidence="2">Expedition CK06-06</strain>
    </source>
</reference>
<dbReference type="AlphaFoldDB" id="X1R4Y2"/>
<name>X1R4Y2_9ZZZZ</name>
<evidence type="ECO:0000313" key="2">
    <source>
        <dbReference type="EMBL" id="GAI75807.1"/>
    </source>
</evidence>
<feature type="transmembrane region" description="Helical" evidence="1">
    <location>
        <begin position="245"/>
        <end position="275"/>
    </location>
</feature>